<feature type="transmembrane region" description="Helical" evidence="1">
    <location>
        <begin position="241"/>
        <end position="258"/>
    </location>
</feature>
<name>A0A1Z5JZ68_FISSO</name>
<feature type="transmembrane region" description="Helical" evidence="1">
    <location>
        <begin position="69"/>
        <end position="85"/>
    </location>
</feature>
<sequence>MWAFSLIWSAFTSLIGLGIMIILSVMFRRVSSNENVLLHLELYVSSGAVIGVCFTWLVKNICMGVPDLVWQSLLSITLTICYIVVAKQLVYYSAQDEDTSEANDLAKPLLENRTITSKNDLWKTRRLGYTLGSFIGCFVQTSSLAAHHMFLQYRDVLMQASGLGDFAIVLICLAWDIVICCLGVAALLLVRKVTHRLRVHSPTDEENRHLFLFEACYCTGALFGVNVCWMATDMILGLHDLLYKTLVTLTMSLLIYLWNQRAEASEESYENQEV</sequence>
<dbReference type="AlphaFoldDB" id="A0A1Z5JZ68"/>
<proteinExistence type="predicted"/>
<reference evidence="2 3" key="1">
    <citation type="journal article" date="2015" name="Plant Cell">
        <title>Oil accumulation by the oleaginous diatom Fistulifera solaris as revealed by the genome and transcriptome.</title>
        <authorList>
            <person name="Tanaka T."/>
            <person name="Maeda Y."/>
            <person name="Veluchamy A."/>
            <person name="Tanaka M."/>
            <person name="Abida H."/>
            <person name="Marechal E."/>
            <person name="Bowler C."/>
            <person name="Muto M."/>
            <person name="Sunaga Y."/>
            <person name="Tanaka M."/>
            <person name="Yoshino T."/>
            <person name="Taniguchi T."/>
            <person name="Fukuda Y."/>
            <person name="Nemoto M."/>
            <person name="Matsumoto M."/>
            <person name="Wong P.S."/>
            <person name="Aburatani S."/>
            <person name="Fujibuchi W."/>
        </authorList>
    </citation>
    <scope>NUCLEOTIDE SEQUENCE [LARGE SCALE GENOMIC DNA]</scope>
    <source>
        <strain evidence="2 3">JPCC DA0580</strain>
    </source>
</reference>
<keyword evidence="3" id="KW-1185">Reference proteome</keyword>
<feature type="transmembrane region" description="Helical" evidence="1">
    <location>
        <begin position="36"/>
        <end position="57"/>
    </location>
</feature>
<dbReference type="Proteomes" id="UP000198406">
    <property type="component" value="Unassembled WGS sequence"/>
</dbReference>
<feature type="transmembrane region" description="Helical" evidence="1">
    <location>
        <begin position="166"/>
        <end position="190"/>
    </location>
</feature>
<dbReference type="EMBL" id="BDSP01000136">
    <property type="protein sequence ID" value="GAX19314.1"/>
    <property type="molecule type" value="Genomic_DNA"/>
</dbReference>
<protein>
    <submittedName>
        <fullName evidence="2">Uncharacterized protein</fullName>
    </submittedName>
</protein>
<evidence type="ECO:0000256" key="1">
    <source>
        <dbReference type="SAM" id="Phobius"/>
    </source>
</evidence>
<evidence type="ECO:0000313" key="2">
    <source>
        <dbReference type="EMBL" id="GAX19314.1"/>
    </source>
</evidence>
<keyword evidence="1" id="KW-0812">Transmembrane</keyword>
<feature type="transmembrane region" description="Helical" evidence="1">
    <location>
        <begin position="6"/>
        <end position="27"/>
    </location>
</feature>
<comment type="caution">
    <text evidence="2">The sequence shown here is derived from an EMBL/GenBank/DDBJ whole genome shotgun (WGS) entry which is preliminary data.</text>
</comment>
<feature type="transmembrane region" description="Helical" evidence="1">
    <location>
        <begin position="127"/>
        <end position="146"/>
    </location>
</feature>
<evidence type="ECO:0000313" key="3">
    <source>
        <dbReference type="Proteomes" id="UP000198406"/>
    </source>
</evidence>
<keyword evidence="1" id="KW-0472">Membrane</keyword>
<gene>
    <name evidence="2" type="ORF">FisN_4Lu470</name>
</gene>
<accession>A0A1Z5JZ68</accession>
<organism evidence="2 3">
    <name type="scientific">Fistulifera solaris</name>
    <name type="common">Oleaginous diatom</name>
    <dbReference type="NCBI Taxonomy" id="1519565"/>
    <lineage>
        <taxon>Eukaryota</taxon>
        <taxon>Sar</taxon>
        <taxon>Stramenopiles</taxon>
        <taxon>Ochrophyta</taxon>
        <taxon>Bacillariophyta</taxon>
        <taxon>Bacillariophyceae</taxon>
        <taxon>Bacillariophycidae</taxon>
        <taxon>Naviculales</taxon>
        <taxon>Naviculaceae</taxon>
        <taxon>Fistulifera</taxon>
    </lineage>
</organism>
<keyword evidence="1" id="KW-1133">Transmembrane helix</keyword>
<feature type="transmembrane region" description="Helical" evidence="1">
    <location>
        <begin position="211"/>
        <end position="235"/>
    </location>
</feature>
<dbReference type="InParanoid" id="A0A1Z5JZ68"/>